<accession>A0A382W596</accession>
<dbReference type="EMBL" id="UINC01156701">
    <property type="protein sequence ID" value="SVD53271.1"/>
    <property type="molecule type" value="Genomic_DNA"/>
</dbReference>
<reference evidence="1" key="1">
    <citation type="submission" date="2018-05" db="EMBL/GenBank/DDBJ databases">
        <authorList>
            <person name="Lanie J.A."/>
            <person name="Ng W.-L."/>
            <person name="Kazmierczak K.M."/>
            <person name="Andrzejewski T.M."/>
            <person name="Davidsen T.M."/>
            <person name="Wayne K.J."/>
            <person name="Tettelin H."/>
            <person name="Glass J.I."/>
            <person name="Rusch D."/>
            <person name="Podicherti R."/>
            <person name="Tsui H.-C.T."/>
            <person name="Winkler M.E."/>
        </authorList>
    </citation>
    <scope>NUCLEOTIDE SEQUENCE</scope>
</reference>
<dbReference type="AlphaFoldDB" id="A0A382W596"/>
<evidence type="ECO:0000313" key="1">
    <source>
        <dbReference type="EMBL" id="SVD53271.1"/>
    </source>
</evidence>
<organism evidence="1">
    <name type="scientific">marine metagenome</name>
    <dbReference type="NCBI Taxonomy" id="408172"/>
    <lineage>
        <taxon>unclassified sequences</taxon>
        <taxon>metagenomes</taxon>
        <taxon>ecological metagenomes</taxon>
    </lineage>
</organism>
<name>A0A382W596_9ZZZZ</name>
<sequence>VVAEDSNDNQVKAFLHGTGAGGVPSARTFEDAVVTLTRSDGLAVDFTQGTNTDCVETGPKGAQGTCFLGNPALTSNLGPGDELEVSIVFGNGGTLSGATNVPGDFQLNGIGASCRIEPDTLSPLSWSRSQGAWAYINETVISGLRYALAPEGIDADEEPLYLLGLSISAADTTVVFPSEFGIFQRGDLSSELTVRLQGGLPAGTDADVSIGAADRNLVNWLRGGNFNPSGGVRVSSLAGDGLGVFGATVVREFQVISAGQGSTPLCPLV</sequence>
<proteinExistence type="predicted"/>
<gene>
    <name evidence="1" type="ORF">METZ01_LOCUS406125</name>
</gene>
<protein>
    <submittedName>
        <fullName evidence="1">Uncharacterized protein</fullName>
    </submittedName>
</protein>
<feature type="non-terminal residue" evidence="1">
    <location>
        <position position="1"/>
    </location>
</feature>